<accession>A0ACC3TX82</accession>
<dbReference type="Proteomes" id="UP001489719">
    <property type="component" value="Unassembled WGS sequence"/>
</dbReference>
<name>A0ACC3TX82_9ASCO</name>
<evidence type="ECO:0000313" key="1">
    <source>
        <dbReference type="EMBL" id="KAK9325824.1"/>
    </source>
</evidence>
<proteinExistence type="predicted"/>
<protein>
    <submittedName>
        <fullName evidence="1">Uncharacterized protein</fullName>
    </submittedName>
</protein>
<organism evidence="1 2">
    <name type="scientific">Lipomyces orientalis</name>
    <dbReference type="NCBI Taxonomy" id="1233043"/>
    <lineage>
        <taxon>Eukaryota</taxon>
        <taxon>Fungi</taxon>
        <taxon>Dikarya</taxon>
        <taxon>Ascomycota</taxon>
        <taxon>Saccharomycotina</taxon>
        <taxon>Lipomycetes</taxon>
        <taxon>Lipomycetales</taxon>
        <taxon>Lipomycetaceae</taxon>
        <taxon>Lipomyces</taxon>
    </lineage>
</organism>
<gene>
    <name evidence="1" type="ORF">V1517DRAFT_313621</name>
</gene>
<dbReference type="EMBL" id="MU970038">
    <property type="protein sequence ID" value="KAK9325824.1"/>
    <property type="molecule type" value="Genomic_DNA"/>
</dbReference>
<comment type="caution">
    <text evidence="1">The sequence shown here is derived from an EMBL/GenBank/DDBJ whole genome shotgun (WGS) entry which is preliminary data.</text>
</comment>
<sequence>MLASGHPVEGNILLRRATSTASASSTSTSSASDAERSCSSNDKSSFCEKPVGSQALPIALGIAIPLSFAIILLFFLHRRHVRRLKKEDLVAAQIDLTQDDFDLAPPSTRRKGGREKNYGADYLLPMGDDFSQSRVSLNSPYDVVAHEVSRLTVHGNHSYPALPRAPESARLRNSSFYQQDSPYDFRKQFNGDNPSIKAPSTLSTMTSSTIDLNATRNMPKLPVKRTKKPSTVEECFELQEVSKPQSVLASAPSSDDSFSDPIVNAVYNGFHELAQDDPSASDLSSSPPGKSLSPPESIHSASPSPFPTRSDSVHRRSQRPLSTAPPVPIRMSKLSPEDRVSYYTDPSDSDSDESDDVEKHQDTPEPPTHQVSVTSTSNAPREAETANLALPQDSTLHRDNTLLRQRSFSSPADAEERAIRLRSFYKDYFDGVMPSRHEPALPIQIQDDSAVAYDSTGHVPASRMGPRSGINSSPPSAAPALNPMPPHRMGLNVNFLREVPRSMSSHSDRPSEDFVQHRRGRQPYPASSNSQYTPTYQPPQYQQYMQQPQSMPQHMLPRQLPPLQPLSPLPTPYQLGEEKILGSPTSFAPPRRPRPGPPSSSVGSPGGSPTTPQQSWTGMQLRSLPTPYMLRNSASYSGLEFLPPKKYSPSGVVTPNYDIDNMYQYGYGQYTVGNRLSRQLPQELVPVGREGVEDNLRPQWSMRE</sequence>
<keyword evidence="2" id="KW-1185">Reference proteome</keyword>
<evidence type="ECO:0000313" key="2">
    <source>
        <dbReference type="Proteomes" id="UP001489719"/>
    </source>
</evidence>
<reference evidence="2" key="1">
    <citation type="journal article" date="2024" name="Front. Bioeng. Biotechnol.">
        <title>Genome-scale model development and genomic sequencing of the oleaginous clade Lipomyces.</title>
        <authorList>
            <person name="Czajka J.J."/>
            <person name="Han Y."/>
            <person name="Kim J."/>
            <person name="Mondo S.J."/>
            <person name="Hofstad B.A."/>
            <person name="Robles A."/>
            <person name="Haridas S."/>
            <person name="Riley R."/>
            <person name="LaButti K."/>
            <person name="Pangilinan J."/>
            <person name="Andreopoulos W."/>
            <person name="Lipzen A."/>
            <person name="Yan J."/>
            <person name="Wang M."/>
            <person name="Ng V."/>
            <person name="Grigoriev I.V."/>
            <person name="Spatafora J.W."/>
            <person name="Magnuson J.K."/>
            <person name="Baker S.E."/>
            <person name="Pomraning K.R."/>
        </authorList>
    </citation>
    <scope>NUCLEOTIDE SEQUENCE [LARGE SCALE GENOMIC DNA]</scope>
    <source>
        <strain evidence="2">CBS 10300</strain>
    </source>
</reference>